<dbReference type="PANTHER" id="PTHR13696:SF96">
    <property type="entry name" value="COBQ_COBB_MIND_PARA NUCLEOTIDE BINDING DOMAIN-CONTAINING PROTEIN"/>
    <property type="match status" value="1"/>
</dbReference>
<gene>
    <name evidence="1" type="ORF">ACFQDM_13085</name>
</gene>
<dbReference type="InterPro" id="IPR027417">
    <property type="entry name" value="P-loop_NTPase"/>
</dbReference>
<proteinExistence type="predicted"/>
<protein>
    <submittedName>
        <fullName evidence="1">Division plane positioning ATPase MipZ</fullName>
    </submittedName>
</protein>
<comment type="caution">
    <text evidence="1">The sequence shown here is derived from an EMBL/GenBank/DDBJ whole genome shotgun (WGS) entry which is preliminary data.</text>
</comment>
<accession>A0ABW1SBT7</accession>
<dbReference type="EMBL" id="JBHSSW010000017">
    <property type="protein sequence ID" value="MFC6199022.1"/>
    <property type="molecule type" value="Genomic_DNA"/>
</dbReference>
<organism evidence="1 2">
    <name type="scientific">Ponticaulis profundi</name>
    <dbReference type="NCBI Taxonomy" id="2665222"/>
    <lineage>
        <taxon>Bacteria</taxon>
        <taxon>Pseudomonadati</taxon>
        <taxon>Pseudomonadota</taxon>
        <taxon>Alphaproteobacteria</taxon>
        <taxon>Hyphomonadales</taxon>
        <taxon>Hyphomonadaceae</taxon>
        <taxon>Ponticaulis</taxon>
    </lineage>
</organism>
<evidence type="ECO:0000313" key="1">
    <source>
        <dbReference type="EMBL" id="MFC6199022.1"/>
    </source>
</evidence>
<reference evidence="2" key="1">
    <citation type="journal article" date="2019" name="Int. J. Syst. Evol. Microbiol.">
        <title>The Global Catalogue of Microorganisms (GCM) 10K type strain sequencing project: providing services to taxonomists for standard genome sequencing and annotation.</title>
        <authorList>
            <consortium name="The Broad Institute Genomics Platform"/>
            <consortium name="The Broad Institute Genome Sequencing Center for Infectious Disease"/>
            <person name="Wu L."/>
            <person name="Ma J."/>
        </authorList>
    </citation>
    <scope>NUCLEOTIDE SEQUENCE [LARGE SCALE GENOMIC DNA]</scope>
    <source>
        <strain evidence="2">CGMCC-1.15741</strain>
    </source>
</reference>
<dbReference type="InterPro" id="IPR015223">
    <property type="entry name" value="MipZ"/>
</dbReference>
<dbReference type="Proteomes" id="UP001596303">
    <property type="component" value="Unassembled WGS sequence"/>
</dbReference>
<evidence type="ECO:0000313" key="2">
    <source>
        <dbReference type="Proteomes" id="UP001596303"/>
    </source>
</evidence>
<sequence length="263" mass="29176">MKVITIGSFKGGTGKTTLAAVLSTALTLRGFKTLVIELETSTKPLARFEACRDFADLSHPNVQDLLCSGGQPDVKDWQIMFRQEMTEAERRGYDVMIVDTASVWKPEVIAAHLMADLVITTVTESPIDLYQIMPTSGPSMQASRPYAQLIDLVRRHAAQNNRHDFGWFMCINRRSHLRTKVGDSVREQLESFTENTNVDLIYGLVDRVGYRNMMATGITPLDDVEGEPVQKSLLAARTESNRLVGKVMLSLGLRAKTLESAAA</sequence>
<dbReference type="PANTHER" id="PTHR13696">
    <property type="entry name" value="P-LOOP CONTAINING NUCLEOSIDE TRIPHOSPHATE HYDROLASE"/>
    <property type="match status" value="1"/>
</dbReference>
<name>A0ABW1SBT7_9PROT</name>
<keyword evidence="2" id="KW-1185">Reference proteome</keyword>
<dbReference type="Gene3D" id="3.40.50.300">
    <property type="entry name" value="P-loop containing nucleotide triphosphate hydrolases"/>
    <property type="match status" value="1"/>
</dbReference>
<dbReference type="SUPFAM" id="SSF52540">
    <property type="entry name" value="P-loop containing nucleoside triphosphate hydrolases"/>
    <property type="match status" value="1"/>
</dbReference>
<dbReference type="InterPro" id="IPR050678">
    <property type="entry name" value="DNA_Partitioning_ATPase"/>
</dbReference>
<dbReference type="RefSeq" id="WP_377379742.1">
    <property type="nucleotide sequence ID" value="NZ_JBHSSW010000017.1"/>
</dbReference>
<dbReference type="Pfam" id="PF09140">
    <property type="entry name" value="MipZ"/>
    <property type="match status" value="1"/>
</dbReference>
<dbReference type="CDD" id="cd02042">
    <property type="entry name" value="ParAB_family"/>
    <property type="match status" value="1"/>
</dbReference>